<dbReference type="AlphaFoldDB" id="A0A6J1DZB2"/>
<dbReference type="InterPro" id="IPR002401">
    <property type="entry name" value="Cyt_P450_E_grp-I"/>
</dbReference>
<dbReference type="PRINTS" id="PR00385">
    <property type="entry name" value="P450"/>
</dbReference>
<dbReference type="InterPro" id="IPR017972">
    <property type="entry name" value="Cyt_P450_CS"/>
</dbReference>
<evidence type="ECO:0000256" key="3">
    <source>
        <dbReference type="ARBA" id="ARBA00022723"/>
    </source>
</evidence>
<keyword evidence="6 8" id="KW-0503">Monooxygenase</keyword>
<dbReference type="RefSeq" id="XP_022159618.1">
    <property type="nucleotide sequence ID" value="XM_022303926.1"/>
</dbReference>
<protein>
    <submittedName>
        <fullName evidence="11">Geraniol 8-hydroxylase-like</fullName>
    </submittedName>
</protein>
<gene>
    <name evidence="11" type="primary">LOC111025978</name>
</gene>
<evidence type="ECO:0000256" key="1">
    <source>
        <dbReference type="ARBA" id="ARBA00010617"/>
    </source>
</evidence>
<accession>A0A6J1DZB2</accession>
<dbReference type="KEGG" id="mcha:111025978"/>
<dbReference type="InterPro" id="IPR036396">
    <property type="entry name" value="Cyt_P450_sf"/>
</dbReference>
<dbReference type="InterPro" id="IPR001128">
    <property type="entry name" value="Cyt_P450"/>
</dbReference>
<feature type="chain" id="PRO_5026751843" evidence="9">
    <location>
        <begin position="28"/>
        <end position="501"/>
    </location>
</feature>
<dbReference type="GO" id="GO:0004497">
    <property type="term" value="F:monooxygenase activity"/>
    <property type="evidence" value="ECO:0007669"/>
    <property type="project" value="UniProtKB-KW"/>
</dbReference>
<reference evidence="11" key="1">
    <citation type="submission" date="2025-08" db="UniProtKB">
        <authorList>
            <consortium name="RefSeq"/>
        </authorList>
    </citation>
    <scope>IDENTIFICATION</scope>
    <source>
        <strain evidence="11">OHB3-1</strain>
    </source>
</reference>
<organism evidence="10 11">
    <name type="scientific">Momordica charantia</name>
    <name type="common">Bitter gourd</name>
    <name type="synonym">Balsam pear</name>
    <dbReference type="NCBI Taxonomy" id="3673"/>
    <lineage>
        <taxon>Eukaryota</taxon>
        <taxon>Viridiplantae</taxon>
        <taxon>Streptophyta</taxon>
        <taxon>Embryophyta</taxon>
        <taxon>Tracheophyta</taxon>
        <taxon>Spermatophyta</taxon>
        <taxon>Magnoliopsida</taxon>
        <taxon>eudicotyledons</taxon>
        <taxon>Gunneridae</taxon>
        <taxon>Pentapetalae</taxon>
        <taxon>rosids</taxon>
        <taxon>fabids</taxon>
        <taxon>Cucurbitales</taxon>
        <taxon>Cucurbitaceae</taxon>
        <taxon>Momordiceae</taxon>
        <taxon>Momordica</taxon>
    </lineage>
</organism>
<keyword evidence="3 7" id="KW-0479">Metal-binding</keyword>
<evidence type="ECO:0000256" key="8">
    <source>
        <dbReference type="RuleBase" id="RU000461"/>
    </source>
</evidence>
<dbReference type="GeneID" id="111025978"/>
<dbReference type="Proteomes" id="UP000504603">
    <property type="component" value="Unplaced"/>
</dbReference>
<dbReference type="PANTHER" id="PTHR47950:SF4">
    <property type="entry name" value="GERANIOL 8-HYDROXYLASE-LIKE"/>
    <property type="match status" value="1"/>
</dbReference>
<proteinExistence type="inferred from homology"/>
<dbReference type="CDD" id="cd11073">
    <property type="entry name" value="CYP76-like"/>
    <property type="match status" value="1"/>
</dbReference>
<dbReference type="Pfam" id="PF00067">
    <property type="entry name" value="p450"/>
    <property type="match status" value="1"/>
</dbReference>
<dbReference type="GO" id="GO:0020037">
    <property type="term" value="F:heme binding"/>
    <property type="evidence" value="ECO:0007669"/>
    <property type="project" value="InterPro"/>
</dbReference>
<dbReference type="SUPFAM" id="SSF48264">
    <property type="entry name" value="Cytochrome P450"/>
    <property type="match status" value="1"/>
</dbReference>
<name>A0A6J1DZB2_MOMCH</name>
<evidence type="ECO:0000256" key="7">
    <source>
        <dbReference type="PIRSR" id="PIRSR602401-1"/>
    </source>
</evidence>
<evidence type="ECO:0000313" key="11">
    <source>
        <dbReference type="RefSeq" id="XP_022159618.1"/>
    </source>
</evidence>
<comment type="cofactor">
    <cofactor evidence="7">
        <name>heme</name>
        <dbReference type="ChEBI" id="CHEBI:30413"/>
    </cofactor>
</comment>
<keyword evidence="9" id="KW-0732">Signal</keyword>
<evidence type="ECO:0000313" key="10">
    <source>
        <dbReference type="Proteomes" id="UP000504603"/>
    </source>
</evidence>
<dbReference type="PRINTS" id="PR00463">
    <property type="entry name" value="EP450I"/>
</dbReference>
<dbReference type="GO" id="GO:0005506">
    <property type="term" value="F:iron ion binding"/>
    <property type="evidence" value="ECO:0007669"/>
    <property type="project" value="InterPro"/>
</dbReference>
<comment type="similarity">
    <text evidence="1 8">Belongs to the cytochrome P450 family.</text>
</comment>
<evidence type="ECO:0000256" key="5">
    <source>
        <dbReference type="ARBA" id="ARBA00023004"/>
    </source>
</evidence>
<keyword evidence="5 7" id="KW-0408">Iron</keyword>
<feature type="signal peptide" evidence="9">
    <location>
        <begin position="1"/>
        <end position="27"/>
    </location>
</feature>
<evidence type="ECO:0000256" key="2">
    <source>
        <dbReference type="ARBA" id="ARBA00022617"/>
    </source>
</evidence>
<dbReference type="Gene3D" id="1.10.630.10">
    <property type="entry name" value="Cytochrome P450"/>
    <property type="match status" value="1"/>
</dbReference>
<keyword evidence="2 7" id="KW-0349">Heme</keyword>
<feature type="binding site" description="axial binding residue" evidence="7">
    <location>
        <position position="444"/>
    </location>
    <ligand>
        <name>heme</name>
        <dbReference type="ChEBI" id="CHEBI:30413"/>
    </ligand>
    <ligandPart>
        <name>Fe</name>
        <dbReference type="ChEBI" id="CHEBI:18248"/>
    </ligandPart>
</feature>
<dbReference type="FunFam" id="1.10.630.10:FF:000007">
    <property type="entry name" value="Cytochrome P450 76C4"/>
    <property type="match status" value="1"/>
</dbReference>
<evidence type="ECO:0000256" key="6">
    <source>
        <dbReference type="ARBA" id="ARBA00023033"/>
    </source>
</evidence>
<sequence length="501" mass="57211">MELISCMLFLFLSLSLLLLFNSKRSSSRQWKNKRPPGPKGYPLIGNLLEMGDKPHQSLAILAASHGPIMRLKLGQMTTIVISSAAMAKQVLQTHDQALSDRTVPHSSTVYDHDKLGFPWLPVSDLWRTLRKVCNNHMFSHNALDSHEPIRRNNVGRLLADIRRSAHNGESVDIERAVFGAAFNMLSNTIFSVDLADPNSEWAKEFKETVWGILEESGKFDVGDYFPVLKWMDLRGSRRRMMVYIKKFLDMIVEMIEERFRRQEFAGGFDGGHRDMFHNLLNLPKENTYPNFDVYLIKHLILVLFPAGTDTTTSTVQWAMAELLRNRKILLKAQTELREVIGKDPLKESDFSRLPFLRAIVKETLRLHPPAPLLLPRKAREDTKIEGFLIPKDAQVIVNAWEIGRDKSIWEDASSFKPERFLGSEIDFKGRNFELIPFGAGRRICPGLPLATRMVHWILGSLIHSFDWKLEDGITPETINMDEKVGLTVVMAHPLRAIPLIV</sequence>
<evidence type="ECO:0000256" key="4">
    <source>
        <dbReference type="ARBA" id="ARBA00023002"/>
    </source>
</evidence>
<dbReference type="PROSITE" id="PS00086">
    <property type="entry name" value="CYTOCHROME_P450"/>
    <property type="match status" value="1"/>
</dbReference>
<evidence type="ECO:0000256" key="9">
    <source>
        <dbReference type="SAM" id="SignalP"/>
    </source>
</evidence>
<dbReference type="GO" id="GO:0016705">
    <property type="term" value="F:oxidoreductase activity, acting on paired donors, with incorporation or reduction of molecular oxygen"/>
    <property type="evidence" value="ECO:0007669"/>
    <property type="project" value="InterPro"/>
</dbReference>
<keyword evidence="10" id="KW-1185">Reference proteome</keyword>
<dbReference type="OrthoDB" id="2789670at2759"/>
<keyword evidence="4 8" id="KW-0560">Oxidoreductase</keyword>
<dbReference type="PANTHER" id="PTHR47950">
    <property type="entry name" value="CYTOCHROME P450, FAMILY 76, SUBFAMILY C, POLYPEPTIDE 5-RELATED"/>
    <property type="match status" value="1"/>
</dbReference>